<organism evidence="1 2">
    <name type="scientific">Okeania hirsuta</name>
    <dbReference type="NCBI Taxonomy" id="1458930"/>
    <lineage>
        <taxon>Bacteria</taxon>
        <taxon>Bacillati</taxon>
        <taxon>Cyanobacteriota</taxon>
        <taxon>Cyanophyceae</taxon>
        <taxon>Oscillatoriophycideae</taxon>
        <taxon>Oscillatoriales</taxon>
        <taxon>Microcoleaceae</taxon>
        <taxon>Okeania</taxon>
    </lineage>
</organism>
<accession>A0A3N6P9W2</accession>
<protein>
    <submittedName>
        <fullName evidence="1">Uncharacterized protein</fullName>
    </submittedName>
</protein>
<proteinExistence type="predicted"/>
<keyword evidence="2" id="KW-1185">Reference proteome</keyword>
<gene>
    <name evidence="1" type="ORF">D5R40_31930</name>
</gene>
<comment type="caution">
    <text evidence="1">The sequence shown here is derived from an EMBL/GenBank/DDBJ whole genome shotgun (WGS) entry which is preliminary data.</text>
</comment>
<dbReference type="EMBL" id="RCBY01000412">
    <property type="protein sequence ID" value="RQH20537.1"/>
    <property type="molecule type" value="Genomic_DNA"/>
</dbReference>
<dbReference type="AlphaFoldDB" id="A0A3N6P9W2"/>
<evidence type="ECO:0000313" key="2">
    <source>
        <dbReference type="Proteomes" id="UP000269154"/>
    </source>
</evidence>
<dbReference type="Proteomes" id="UP000269154">
    <property type="component" value="Unassembled WGS sequence"/>
</dbReference>
<sequence length="59" mass="7055">MNAWIKSIDQLLFLVLQKYKNQRLFTRLLIIDVAQEPSIILNQNLEVQRLYNLTIRRVG</sequence>
<name>A0A3N6P9W2_9CYAN</name>
<evidence type="ECO:0000313" key="1">
    <source>
        <dbReference type="EMBL" id="RQH20537.1"/>
    </source>
</evidence>
<reference evidence="1 2" key="1">
    <citation type="journal article" date="2018" name="ACS Chem. Biol.">
        <title>Ketoreductase domain dysfunction expands chemodiversity: malyngamide biosynthesis in the cyanobacterium Okeania hirsuta.</title>
        <authorList>
            <person name="Moss N.A."/>
            <person name="Leao T."/>
            <person name="Rankin M."/>
            <person name="McCullough T.M."/>
            <person name="Qu P."/>
            <person name="Korobeynikov A."/>
            <person name="Smith J.L."/>
            <person name="Gerwick L."/>
            <person name="Gerwick W.H."/>
        </authorList>
    </citation>
    <scope>NUCLEOTIDE SEQUENCE [LARGE SCALE GENOMIC DNA]</scope>
    <source>
        <strain evidence="1 2">PAB10Feb10-1</strain>
    </source>
</reference>